<evidence type="ECO:0000259" key="13">
    <source>
        <dbReference type="PROSITE" id="PS50198"/>
    </source>
</evidence>
<comment type="similarity">
    <text evidence="8">Belongs to the PpiD chaperone family.</text>
</comment>
<dbReference type="KEGG" id="hpse:HPF_09695"/>
<organism evidence="14 15">
    <name type="scientific">Hydrogenophaga pseudoflava</name>
    <name type="common">Pseudomonas carboxydoflava</name>
    <dbReference type="NCBI Taxonomy" id="47421"/>
    <lineage>
        <taxon>Bacteria</taxon>
        <taxon>Pseudomonadati</taxon>
        <taxon>Pseudomonadota</taxon>
        <taxon>Betaproteobacteria</taxon>
        <taxon>Burkholderiales</taxon>
        <taxon>Comamonadaceae</taxon>
        <taxon>Hydrogenophaga</taxon>
    </lineage>
</organism>
<feature type="domain" description="PpiC" evidence="13">
    <location>
        <begin position="268"/>
        <end position="371"/>
    </location>
</feature>
<evidence type="ECO:0000256" key="6">
    <source>
        <dbReference type="ARBA" id="ARBA00023136"/>
    </source>
</evidence>
<dbReference type="RefSeq" id="WP_079366077.1">
    <property type="nucleotide sequence ID" value="NZ_CP037867.1"/>
</dbReference>
<evidence type="ECO:0000256" key="8">
    <source>
        <dbReference type="ARBA" id="ARBA00038408"/>
    </source>
</evidence>
<name>A0A4P6WZ40_HYDPS</name>
<gene>
    <name evidence="14" type="primary">ppiD</name>
    <name evidence="14" type="ORF">HPF_09695</name>
</gene>
<sequence>MFDSIRNHKKYLMGFLLILIIPSFVLFGVQGFTDFNQRGEAVATVDGHDIRKSEWDEAHRNEAQRLREQMPNLDAKLLDSDAARYATLERLVRDRVLAAAVQKDHLYTSDQRLARALQEDPGIAALRKPDGSLDVERYAQMVARQGLTPEGFEARIRSDLSMRQVLGGVQGTGFAPSAVAQVSLNAFFERREVRVLTLAAKDFAAKVAPTDAEIEQFYKDNQALFQAPEQIDVEYLVLDAAEIAKGLTLNEEDLRAYYKENVAKLSGDEERRASHILLNAAAGAPAEEREKVKAKAQALLAQVRKAPETFAAVAKANSQDAGSAAKGGDLEFFGRGAMVKPFEDVVFSLKKGEISDLVETEFGYHIIQLTDIKAPKQKTFEEMRPQIEADLKKQQAQKRFAESADGFGNTVYEQAESLKPAADQFKLEIKTAKGLTRQPVPGSGVLANERLLSALFAPDSVQNKRNTEAIETASGQLTAARVVNHAPARTLPLAEVRDSVRARLIAQRSAQMAKEEGARKLEALKSGSDTTALPASVVVSRDNPQGVSGQVLRAALSTDPKQLPSWAGVDLGEQGYAIVKVEKVLPRATPSAQNQEVQQYAQWWNAAEAQAHYELLKQRFKVKILVPEPKQ</sequence>
<keyword evidence="6 12" id="KW-0472">Membrane</keyword>
<keyword evidence="3" id="KW-0997">Cell inner membrane</keyword>
<dbReference type="InterPro" id="IPR046357">
    <property type="entry name" value="PPIase_dom_sf"/>
</dbReference>
<keyword evidence="11 14" id="KW-0413">Isomerase</keyword>
<evidence type="ECO:0000313" key="15">
    <source>
        <dbReference type="Proteomes" id="UP000293912"/>
    </source>
</evidence>
<dbReference type="Pfam" id="PF13616">
    <property type="entry name" value="Rotamase_3"/>
    <property type="match status" value="1"/>
</dbReference>
<keyword evidence="5 12" id="KW-1133">Transmembrane helix</keyword>
<protein>
    <recommendedName>
        <fullName evidence="9">Periplasmic chaperone PpiD</fullName>
    </recommendedName>
    <alternativeName>
        <fullName evidence="10">Periplasmic folding chaperone</fullName>
    </alternativeName>
</protein>
<dbReference type="AlphaFoldDB" id="A0A4P6WZ40"/>
<keyword evidence="2" id="KW-1003">Cell membrane</keyword>
<keyword evidence="15" id="KW-1185">Reference proteome</keyword>
<dbReference type="InterPro" id="IPR000297">
    <property type="entry name" value="PPIase_PpiC"/>
</dbReference>
<reference evidence="14 15" key="1">
    <citation type="submission" date="2019-03" db="EMBL/GenBank/DDBJ databases">
        <authorList>
            <person name="Sebastian G."/>
            <person name="Baumann P."/>
            <person name="Ruckert C."/>
            <person name="Kalinowski J."/>
            <person name="Nebel B."/>
            <person name="Takors R."/>
            <person name="Blombach B."/>
        </authorList>
    </citation>
    <scope>NUCLEOTIDE SEQUENCE [LARGE SCALE GENOMIC DNA]</scope>
    <source>
        <strain evidence="14 15">DSM 1084</strain>
    </source>
</reference>
<evidence type="ECO:0000313" key="14">
    <source>
        <dbReference type="EMBL" id="QBM27959.1"/>
    </source>
</evidence>
<evidence type="ECO:0000256" key="4">
    <source>
        <dbReference type="ARBA" id="ARBA00022692"/>
    </source>
</evidence>
<evidence type="ECO:0000256" key="7">
    <source>
        <dbReference type="ARBA" id="ARBA00023186"/>
    </source>
</evidence>
<proteinExistence type="inferred from homology"/>
<accession>A0A4P6WZ40</accession>
<evidence type="ECO:0000256" key="3">
    <source>
        <dbReference type="ARBA" id="ARBA00022519"/>
    </source>
</evidence>
<dbReference type="PANTHER" id="PTHR47529">
    <property type="entry name" value="PEPTIDYL-PROLYL CIS-TRANS ISOMERASE D"/>
    <property type="match status" value="1"/>
</dbReference>
<dbReference type="GO" id="GO:0003755">
    <property type="term" value="F:peptidyl-prolyl cis-trans isomerase activity"/>
    <property type="evidence" value="ECO:0007669"/>
    <property type="project" value="UniProtKB-KW"/>
</dbReference>
<dbReference type="SUPFAM" id="SSF109998">
    <property type="entry name" value="Triger factor/SurA peptide-binding domain-like"/>
    <property type="match status" value="1"/>
</dbReference>
<dbReference type="InterPro" id="IPR027304">
    <property type="entry name" value="Trigger_fact/SurA_dom_sf"/>
</dbReference>
<dbReference type="EMBL" id="CP037867">
    <property type="protein sequence ID" value="QBM27959.1"/>
    <property type="molecule type" value="Genomic_DNA"/>
</dbReference>
<dbReference type="Pfam" id="PF13624">
    <property type="entry name" value="SurA_N_3"/>
    <property type="match status" value="1"/>
</dbReference>
<dbReference type="PANTHER" id="PTHR47529:SF1">
    <property type="entry name" value="PERIPLASMIC CHAPERONE PPID"/>
    <property type="match status" value="1"/>
</dbReference>
<evidence type="ECO:0000256" key="1">
    <source>
        <dbReference type="ARBA" id="ARBA00004382"/>
    </source>
</evidence>
<dbReference type="PROSITE" id="PS50198">
    <property type="entry name" value="PPIC_PPIASE_2"/>
    <property type="match status" value="1"/>
</dbReference>
<keyword evidence="4 12" id="KW-0812">Transmembrane</keyword>
<feature type="transmembrane region" description="Helical" evidence="12">
    <location>
        <begin position="12"/>
        <end position="32"/>
    </location>
</feature>
<dbReference type="Gene3D" id="1.10.4030.10">
    <property type="entry name" value="Porin chaperone SurA, peptide-binding domain"/>
    <property type="match status" value="1"/>
</dbReference>
<evidence type="ECO:0000256" key="10">
    <source>
        <dbReference type="ARBA" id="ARBA00042775"/>
    </source>
</evidence>
<evidence type="ECO:0000256" key="2">
    <source>
        <dbReference type="ARBA" id="ARBA00022475"/>
    </source>
</evidence>
<dbReference type="InterPro" id="IPR052029">
    <property type="entry name" value="PpiD_chaperone"/>
</dbReference>
<dbReference type="Proteomes" id="UP000293912">
    <property type="component" value="Chromosome"/>
</dbReference>
<evidence type="ECO:0000256" key="5">
    <source>
        <dbReference type="ARBA" id="ARBA00022989"/>
    </source>
</evidence>
<comment type="subcellular location">
    <subcellularLocation>
        <location evidence="1">Cell inner membrane</location>
        <topology evidence="1">Single-pass type II membrane protein</topology>
        <orientation evidence="1">Periplasmic side</orientation>
    </subcellularLocation>
</comment>
<dbReference type="SUPFAM" id="SSF54534">
    <property type="entry name" value="FKBP-like"/>
    <property type="match status" value="1"/>
</dbReference>
<keyword evidence="7" id="KW-0143">Chaperone</keyword>
<evidence type="ECO:0000256" key="9">
    <source>
        <dbReference type="ARBA" id="ARBA00040743"/>
    </source>
</evidence>
<dbReference type="GO" id="GO:0005886">
    <property type="term" value="C:plasma membrane"/>
    <property type="evidence" value="ECO:0007669"/>
    <property type="project" value="UniProtKB-SubCell"/>
</dbReference>
<evidence type="ECO:0000256" key="12">
    <source>
        <dbReference type="SAM" id="Phobius"/>
    </source>
</evidence>
<evidence type="ECO:0000256" key="11">
    <source>
        <dbReference type="PROSITE-ProRule" id="PRU00278"/>
    </source>
</evidence>
<dbReference type="Gene3D" id="3.10.50.40">
    <property type="match status" value="1"/>
</dbReference>
<keyword evidence="11" id="KW-0697">Rotamase</keyword>